<proteinExistence type="predicted"/>
<sequence>MIPILLVGSVPLANNEQVFKCVSEIIGSHLRYIPDGETGKRYGWIEFQEQVFACNPLLKQEPPADVHYGPSVGKFRFCDGSNPMELKFDNLGYSEAALNSFALFKKLKEDGTIPTHVRFQVSLPTPLAPCMFLADSSAIVDILPAYRRALFAELELICAEIPHDQLAVQWDVCLEFAILENRSAYKISIDQMFSDVVDLGTVVPEDVHVGFHLCYGDYAHKHFVEPNDSSKLVQMANTLSKQLLSRAINWIHLPIPRNRTDDDYFRPMKDLELKSDTELYLGLIHLTDGVDGSLHRAQTAKKALGSRPFGIATECGFGRRPPETIVDLLKVHADVARKLD</sequence>
<dbReference type="EMBL" id="CAJOBC010095914">
    <property type="protein sequence ID" value="CAF4436187.1"/>
    <property type="molecule type" value="Genomic_DNA"/>
</dbReference>
<accession>A0A815YMF2</accession>
<keyword evidence="3" id="KW-1185">Reference proteome</keyword>
<dbReference type="Proteomes" id="UP000681722">
    <property type="component" value="Unassembled WGS sequence"/>
</dbReference>
<protein>
    <recommendedName>
        <fullName evidence="4">Methionine synthase</fullName>
    </recommendedName>
</protein>
<evidence type="ECO:0000313" key="1">
    <source>
        <dbReference type="EMBL" id="CAF1572459.1"/>
    </source>
</evidence>
<dbReference type="AlphaFoldDB" id="A0A815YMF2"/>
<dbReference type="SUPFAM" id="SSF51726">
    <property type="entry name" value="UROD/MetE-like"/>
    <property type="match status" value="1"/>
</dbReference>
<dbReference type="OrthoDB" id="5422863at2759"/>
<dbReference type="EMBL" id="CAJNOQ010030069">
    <property type="protein sequence ID" value="CAF1572459.1"/>
    <property type="molecule type" value="Genomic_DNA"/>
</dbReference>
<dbReference type="Proteomes" id="UP000663829">
    <property type="component" value="Unassembled WGS sequence"/>
</dbReference>
<evidence type="ECO:0008006" key="4">
    <source>
        <dbReference type="Google" id="ProtNLM"/>
    </source>
</evidence>
<evidence type="ECO:0000313" key="3">
    <source>
        <dbReference type="Proteomes" id="UP000663829"/>
    </source>
</evidence>
<evidence type="ECO:0000313" key="2">
    <source>
        <dbReference type="EMBL" id="CAF4436187.1"/>
    </source>
</evidence>
<dbReference type="InterPro" id="IPR038071">
    <property type="entry name" value="UROD/MetE-like_sf"/>
</dbReference>
<name>A0A815YMF2_9BILA</name>
<organism evidence="1 3">
    <name type="scientific">Didymodactylos carnosus</name>
    <dbReference type="NCBI Taxonomy" id="1234261"/>
    <lineage>
        <taxon>Eukaryota</taxon>
        <taxon>Metazoa</taxon>
        <taxon>Spiralia</taxon>
        <taxon>Gnathifera</taxon>
        <taxon>Rotifera</taxon>
        <taxon>Eurotatoria</taxon>
        <taxon>Bdelloidea</taxon>
        <taxon>Philodinida</taxon>
        <taxon>Philodinidae</taxon>
        <taxon>Didymodactylos</taxon>
    </lineage>
</organism>
<gene>
    <name evidence="1" type="ORF">GPM918_LOCUS40492</name>
    <name evidence="2" type="ORF">SRO942_LOCUS41439</name>
</gene>
<dbReference type="Gene3D" id="3.20.20.210">
    <property type="match status" value="1"/>
</dbReference>
<comment type="caution">
    <text evidence="1">The sequence shown here is derived from an EMBL/GenBank/DDBJ whole genome shotgun (WGS) entry which is preliminary data.</text>
</comment>
<reference evidence="1" key="1">
    <citation type="submission" date="2021-02" db="EMBL/GenBank/DDBJ databases">
        <authorList>
            <person name="Nowell W R."/>
        </authorList>
    </citation>
    <scope>NUCLEOTIDE SEQUENCE</scope>
</reference>